<accession>A0ACA9QHE5</accession>
<keyword evidence="2" id="KW-1185">Reference proteome</keyword>
<evidence type="ECO:0000313" key="2">
    <source>
        <dbReference type="Proteomes" id="UP000789920"/>
    </source>
</evidence>
<dbReference type="Proteomes" id="UP000789920">
    <property type="component" value="Unassembled WGS sequence"/>
</dbReference>
<comment type="caution">
    <text evidence="1">The sequence shown here is derived from an EMBL/GenBank/DDBJ whole genome shotgun (WGS) entry which is preliminary data.</text>
</comment>
<proteinExistence type="predicted"/>
<gene>
    <name evidence="1" type="ORF">RPERSI_LOCUS14316</name>
</gene>
<organism evidence="1 2">
    <name type="scientific">Racocetra persica</name>
    <dbReference type="NCBI Taxonomy" id="160502"/>
    <lineage>
        <taxon>Eukaryota</taxon>
        <taxon>Fungi</taxon>
        <taxon>Fungi incertae sedis</taxon>
        <taxon>Mucoromycota</taxon>
        <taxon>Glomeromycotina</taxon>
        <taxon>Glomeromycetes</taxon>
        <taxon>Diversisporales</taxon>
        <taxon>Gigasporaceae</taxon>
        <taxon>Racocetra</taxon>
    </lineage>
</organism>
<protein>
    <submittedName>
        <fullName evidence="1">3746_t:CDS:1</fullName>
    </submittedName>
</protein>
<name>A0ACA9QHE5_9GLOM</name>
<dbReference type="EMBL" id="CAJVQC010032853">
    <property type="protein sequence ID" value="CAG8752265.1"/>
    <property type="molecule type" value="Genomic_DNA"/>
</dbReference>
<sequence>MTKTKYSTKKKIVRLMRIKQEQDELMTKYTNRFETCTELLKNNLNFLANFDETKNLTIKIEAYSKDNEYDTKRVAKTLVKKSKGVNNFDIDSLTTAMK</sequence>
<evidence type="ECO:0000313" key="1">
    <source>
        <dbReference type="EMBL" id="CAG8752265.1"/>
    </source>
</evidence>
<feature type="non-terminal residue" evidence="1">
    <location>
        <position position="98"/>
    </location>
</feature>
<reference evidence="1" key="1">
    <citation type="submission" date="2021-06" db="EMBL/GenBank/DDBJ databases">
        <authorList>
            <person name="Kallberg Y."/>
            <person name="Tangrot J."/>
            <person name="Rosling A."/>
        </authorList>
    </citation>
    <scope>NUCLEOTIDE SEQUENCE</scope>
    <source>
        <strain evidence="1">MA461A</strain>
    </source>
</reference>